<keyword evidence="2" id="KW-1185">Reference proteome</keyword>
<dbReference type="Proteomes" id="UP001231649">
    <property type="component" value="Chromosome 3"/>
</dbReference>
<sequence length="108" mass="12069">MLRSRRLRKPAGFLSRLDLSTAGVKPCFIGCVVKKIGFINEKGDYDLDAGLKKLREHVKDDEKYNRIENTAKACSSVQDKVVTDGTAGCERSVLLVECFLTHKARLII</sequence>
<dbReference type="EMBL" id="CM056779">
    <property type="protein sequence ID" value="KAJ8719560.1"/>
    <property type="molecule type" value="Genomic_DNA"/>
</dbReference>
<name>A0ACC2QM72_9NEOP</name>
<reference evidence="1" key="1">
    <citation type="submission" date="2023-03" db="EMBL/GenBank/DDBJ databases">
        <title>Chromosome-level genomes of two armyworms, Mythimna separata and Mythimna loreyi, provide insights into the biosynthesis and reception of sex pheromones.</title>
        <authorList>
            <person name="Zhao H."/>
        </authorList>
    </citation>
    <scope>NUCLEOTIDE SEQUENCE</scope>
    <source>
        <strain evidence="1">BeijingLab</strain>
    </source>
</reference>
<accession>A0ACC2QM72</accession>
<proteinExistence type="predicted"/>
<protein>
    <submittedName>
        <fullName evidence="1">Uncharacterized protein</fullName>
    </submittedName>
</protein>
<organism evidence="1 2">
    <name type="scientific">Mythimna loreyi</name>
    <dbReference type="NCBI Taxonomy" id="667449"/>
    <lineage>
        <taxon>Eukaryota</taxon>
        <taxon>Metazoa</taxon>
        <taxon>Ecdysozoa</taxon>
        <taxon>Arthropoda</taxon>
        <taxon>Hexapoda</taxon>
        <taxon>Insecta</taxon>
        <taxon>Pterygota</taxon>
        <taxon>Neoptera</taxon>
        <taxon>Endopterygota</taxon>
        <taxon>Lepidoptera</taxon>
        <taxon>Glossata</taxon>
        <taxon>Ditrysia</taxon>
        <taxon>Noctuoidea</taxon>
        <taxon>Noctuidae</taxon>
        <taxon>Noctuinae</taxon>
        <taxon>Hadenini</taxon>
        <taxon>Mythimna</taxon>
    </lineage>
</organism>
<gene>
    <name evidence="1" type="ORF">PYW08_011735</name>
</gene>
<evidence type="ECO:0000313" key="2">
    <source>
        <dbReference type="Proteomes" id="UP001231649"/>
    </source>
</evidence>
<comment type="caution">
    <text evidence="1">The sequence shown here is derived from an EMBL/GenBank/DDBJ whole genome shotgun (WGS) entry which is preliminary data.</text>
</comment>
<evidence type="ECO:0000313" key="1">
    <source>
        <dbReference type="EMBL" id="KAJ8719560.1"/>
    </source>
</evidence>